<gene>
    <name evidence="2" type="ORF">BJ508DRAFT_377655</name>
</gene>
<accession>A0A3N4I437</accession>
<feature type="region of interest" description="Disordered" evidence="1">
    <location>
        <begin position="1"/>
        <end position="42"/>
    </location>
</feature>
<dbReference type="EMBL" id="ML119699">
    <property type="protein sequence ID" value="RPA79448.1"/>
    <property type="molecule type" value="Genomic_DNA"/>
</dbReference>
<evidence type="ECO:0000313" key="2">
    <source>
        <dbReference type="EMBL" id="RPA79448.1"/>
    </source>
</evidence>
<organism evidence="2 3">
    <name type="scientific">Ascobolus immersus RN42</name>
    <dbReference type="NCBI Taxonomy" id="1160509"/>
    <lineage>
        <taxon>Eukaryota</taxon>
        <taxon>Fungi</taxon>
        <taxon>Dikarya</taxon>
        <taxon>Ascomycota</taxon>
        <taxon>Pezizomycotina</taxon>
        <taxon>Pezizomycetes</taxon>
        <taxon>Pezizales</taxon>
        <taxon>Ascobolaceae</taxon>
        <taxon>Ascobolus</taxon>
    </lineage>
</organism>
<keyword evidence="3" id="KW-1185">Reference proteome</keyword>
<reference evidence="2 3" key="1">
    <citation type="journal article" date="2018" name="Nat. Ecol. Evol.">
        <title>Pezizomycetes genomes reveal the molecular basis of ectomycorrhizal truffle lifestyle.</title>
        <authorList>
            <person name="Murat C."/>
            <person name="Payen T."/>
            <person name="Noel B."/>
            <person name="Kuo A."/>
            <person name="Morin E."/>
            <person name="Chen J."/>
            <person name="Kohler A."/>
            <person name="Krizsan K."/>
            <person name="Balestrini R."/>
            <person name="Da Silva C."/>
            <person name="Montanini B."/>
            <person name="Hainaut M."/>
            <person name="Levati E."/>
            <person name="Barry K.W."/>
            <person name="Belfiori B."/>
            <person name="Cichocki N."/>
            <person name="Clum A."/>
            <person name="Dockter R.B."/>
            <person name="Fauchery L."/>
            <person name="Guy J."/>
            <person name="Iotti M."/>
            <person name="Le Tacon F."/>
            <person name="Lindquist E.A."/>
            <person name="Lipzen A."/>
            <person name="Malagnac F."/>
            <person name="Mello A."/>
            <person name="Molinier V."/>
            <person name="Miyauchi S."/>
            <person name="Poulain J."/>
            <person name="Riccioni C."/>
            <person name="Rubini A."/>
            <person name="Sitrit Y."/>
            <person name="Splivallo R."/>
            <person name="Traeger S."/>
            <person name="Wang M."/>
            <person name="Zifcakova L."/>
            <person name="Wipf D."/>
            <person name="Zambonelli A."/>
            <person name="Paolocci F."/>
            <person name="Nowrousian M."/>
            <person name="Ottonello S."/>
            <person name="Baldrian P."/>
            <person name="Spatafora J.W."/>
            <person name="Henrissat B."/>
            <person name="Nagy L.G."/>
            <person name="Aury J.M."/>
            <person name="Wincker P."/>
            <person name="Grigoriev I.V."/>
            <person name="Bonfante P."/>
            <person name="Martin F.M."/>
        </authorList>
    </citation>
    <scope>NUCLEOTIDE SEQUENCE [LARGE SCALE GENOMIC DNA]</scope>
    <source>
        <strain evidence="2 3">RN42</strain>
    </source>
</reference>
<sequence>MLLPSPSPTETSVEVKKPGGGVCLDRSKPPTSLPFLHPRPTQTFPTVAPEAAKLRTQHTGFVSSPKAHMAEARLSQQGLPDNYGYLHAAPAQTQTPTHPNRTFEWTKEEVGGENFVLVCIMHTFSYTWKHYLLRCYNSVIRPFTSWKLGDGPSDRDTLTMAVGTHNILLLHYPSEKYIVENAPQLVMQSQNQGSHQAIGERRKQQPTALSLVSLCQSSYLRGPKNN</sequence>
<dbReference type="Proteomes" id="UP000275078">
    <property type="component" value="Unassembled WGS sequence"/>
</dbReference>
<proteinExistence type="predicted"/>
<dbReference type="AlphaFoldDB" id="A0A3N4I437"/>
<evidence type="ECO:0000313" key="3">
    <source>
        <dbReference type="Proteomes" id="UP000275078"/>
    </source>
</evidence>
<evidence type="ECO:0000256" key="1">
    <source>
        <dbReference type="SAM" id="MobiDB-lite"/>
    </source>
</evidence>
<protein>
    <submittedName>
        <fullName evidence="2">Uncharacterized protein</fullName>
    </submittedName>
</protein>
<name>A0A3N4I437_ASCIM</name>